<gene>
    <name evidence="1" type="ORF">Patl1_05471</name>
</gene>
<sequence>MDYEDYRRKAEVEVLERQRDSIPLKFCHGRAGASFFSFDTVKPPILP</sequence>
<comment type="caution">
    <text evidence="1">The sequence shown here is derived from an EMBL/GenBank/DDBJ whole genome shotgun (WGS) entry which is preliminary data.</text>
</comment>
<organism evidence="1 2">
    <name type="scientific">Pistacia atlantica</name>
    <dbReference type="NCBI Taxonomy" id="434234"/>
    <lineage>
        <taxon>Eukaryota</taxon>
        <taxon>Viridiplantae</taxon>
        <taxon>Streptophyta</taxon>
        <taxon>Embryophyta</taxon>
        <taxon>Tracheophyta</taxon>
        <taxon>Spermatophyta</taxon>
        <taxon>Magnoliopsida</taxon>
        <taxon>eudicotyledons</taxon>
        <taxon>Gunneridae</taxon>
        <taxon>Pentapetalae</taxon>
        <taxon>rosids</taxon>
        <taxon>malvids</taxon>
        <taxon>Sapindales</taxon>
        <taxon>Anacardiaceae</taxon>
        <taxon>Pistacia</taxon>
    </lineage>
</organism>
<evidence type="ECO:0000313" key="2">
    <source>
        <dbReference type="Proteomes" id="UP001164250"/>
    </source>
</evidence>
<name>A0ACC1BU97_9ROSI</name>
<accession>A0ACC1BU97</accession>
<dbReference type="EMBL" id="CM047899">
    <property type="protein sequence ID" value="KAJ0102555.1"/>
    <property type="molecule type" value="Genomic_DNA"/>
</dbReference>
<proteinExistence type="predicted"/>
<keyword evidence="2" id="KW-1185">Reference proteome</keyword>
<protein>
    <submittedName>
        <fullName evidence="1">Uncharacterized protein</fullName>
    </submittedName>
</protein>
<reference evidence="2" key="1">
    <citation type="journal article" date="2023" name="G3 (Bethesda)">
        <title>Genome assembly and association tests identify interacting loci associated with vigor, precocity, and sex in interspecific pistachio rootstocks.</title>
        <authorList>
            <person name="Palmer W."/>
            <person name="Jacygrad E."/>
            <person name="Sagayaradj S."/>
            <person name="Cavanaugh K."/>
            <person name="Han R."/>
            <person name="Bertier L."/>
            <person name="Beede B."/>
            <person name="Kafkas S."/>
            <person name="Golino D."/>
            <person name="Preece J."/>
            <person name="Michelmore R."/>
        </authorList>
    </citation>
    <scope>NUCLEOTIDE SEQUENCE [LARGE SCALE GENOMIC DNA]</scope>
</reference>
<dbReference type="Proteomes" id="UP001164250">
    <property type="component" value="Chromosome 3"/>
</dbReference>
<evidence type="ECO:0000313" key="1">
    <source>
        <dbReference type="EMBL" id="KAJ0102555.1"/>
    </source>
</evidence>